<dbReference type="InterPro" id="IPR029063">
    <property type="entry name" value="SAM-dependent_MTases_sf"/>
</dbReference>
<organism evidence="1 2">
    <name type="scientific">Caloramator australicus RC3</name>
    <dbReference type="NCBI Taxonomy" id="857293"/>
    <lineage>
        <taxon>Bacteria</taxon>
        <taxon>Bacillati</taxon>
        <taxon>Bacillota</taxon>
        <taxon>Clostridia</taxon>
        <taxon>Eubacteriales</taxon>
        <taxon>Clostridiaceae</taxon>
        <taxon>Caloramator</taxon>
    </lineage>
</organism>
<gene>
    <name evidence="1" type="ORF">CAAU_1046</name>
</gene>
<dbReference type="PANTHER" id="PTHR38451">
    <property type="entry name" value="TRNA (ADENINE(22)-N(1))-METHYLTRANSFERASE"/>
    <property type="match status" value="1"/>
</dbReference>
<dbReference type="GO" id="GO:0160105">
    <property type="term" value="F:tRNA (adenine(22)-N1)-methyltransferase activity"/>
    <property type="evidence" value="ECO:0007669"/>
    <property type="project" value="InterPro"/>
</dbReference>
<dbReference type="OrthoDB" id="5881184at2"/>
<dbReference type="Gene3D" id="3.40.50.150">
    <property type="entry name" value="Vaccinia Virus protein VP39"/>
    <property type="match status" value="1"/>
</dbReference>
<keyword evidence="2" id="KW-1185">Reference proteome</keyword>
<dbReference type="AlphaFoldDB" id="I7LGA1"/>
<dbReference type="PIRSF" id="PIRSF018637">
    <property type="entry name" value="TrmK"/>
    <property type="match status" value="1"/>
</dbReference>
<dbReference type="InterPro" id="IPR006901">
    <property type="entry name" value="TrmK"/>
</dbReference>
<dbReference type="PANTHER" id="PTHR38451:SF1">
    <property type="entry name" value="TRNA (ADENINE(22)-N(1))-METHYLTRANSFERASE"/>
    <property type="match status" value="1"/>
</dbReference>
<accession>I7LGA1</accession>
<comment type="caution">
    <text evidence="1">The sequence shown here is derived from an EMBL/GenBank/DDBJ whole genome shotgun (WGS) entry which is preliminary data.</text>
</comment>
<keyword evidence="1" id="KW-0808">Transferase</keyword>
<name>I7LGA1_9CLOT</name>
<dbReference type="eggNOG" id="COG2384">
    <property type="taxonomic scope" value="Bacteria"/>
</dbReference>
<evidence type="ECO:0000313" key="2">
    <source>
        <dbReference type="Proteomes" id="UP000007652"/>
    </source>
</evidence>
<dbReference type="STRING" id="857293.CAAU_1046"/>
<dbReference type="Pfam" id="PF04816">
    <property type="entry name" value="TrmK"/>
    <property type="match status" value="1"/>
</dbReference>
<evidence type="ECO:0000313" key="1">
    <source>
        <dbReference type="EMBL" id="CCJ33130.1"/>
    </source>
</evidence>
<protein>
    <submittedName>
        <fullName evidence="1">Putative tRNA-m1A22 methylase</fullName>
    </submittedName>
</protein>
<dbReference type="RefSeq" id="WP_008908402.1">
    <property type="nucleotide sequence ID" value="NZ_CAKP01000062.1"/>
</dbReference>
<dbReference type="SUPFAM" id="SSF53335">
    <property type="entry name" value="S-adenosyl-L-methionine-dependent methyltransferases"/>
    <property type="match status" value="1"/>
</dbReference>
<keyword evidence="1" id="KW-0489">Methyltransferase</keyword>
<dbReference type="Proteomes" id="UP000007652">
    <property type="component" value="Unassembled WGS sequence"/>
</dbReference>
<dbReference type="EMBL" id="CAKP01000062">
    <property type="protein sequence ID" value="CCJ33130.1"/>
    <property type="molecule type" value="Genomic_DNA"/>
</dbReference>
<proteinExistence type="predicted"/>
<dbReference type="GO" id="GO:0032259">
    <property type="term" value="P:methylation"/>
    <property type="evidence" value="ECO:0007669"/>
    <property type="project" value="UniProtKB-KW"/>
</dbReference>
<sequence>MILSERLRHIVDMLPNSDCIADIGTDHGYILVHCINKGLCKRGIATDINKGPLEIAIRNFKKYRVLDKIQTRIGDGLDPLQKGEADTILIAGMGGNLIVKILEEGKEIVRSTKILVLQPMQYPEILRKYLNENDFKIIDEDIVKEDEKFYHILKVSNGSEPPYEKEVFYYTGKILIQKKHPVLREFINYKIKNLEEILRSVPKDNKRYNELNQLLLEFKEVGEWM</sequence>
<reference evidence="1 2" key="1">
    <citation type="journal article" date="2011" name="J. Bacteriol.">
        <title>Draft genome sequence of Caloramator australicus strain RC3T, a thermoanaerobe from the Great Artesian Basin of Australia.</title>
        <authorList>
            <person name="Ogg C.D."/>
            <person name="Patel B.K.C."/>
        </authorList>
    </citation>
    <scope>NUCLEOTIDE SEQUENCE [LARGE SCALE GENOMIC DNA]</scope>
    <source>
        <strain evidence="1 2">RC3</strain>
    </source>
</reference>